<reference evidence="2 3" key="1">
    <citation type="journal article" date="2007" name="Proc. Natl. Acad. Sci. U.S.A.">
        <title>The tiny eukaryote Ostreococcus provides genomic insights into the paradox of plankton speciation.</title>
        <authorList>
            <person name="Palenik B."/>
            <person name="Grimwood J."/>
            <person name="Aerts A."/>
            <person name="Rouze P."/>
            <person name="Salamov A."/>
            <person name="Putnam N."/>
            <person name="Dupont C."/>
            <person name="Jorgensen R."/>
            <person name="Derelle E."/>
            <person name="Rombauts S."/>
            <person name="Zhou K."/>
            <person name="Otillar R."/>
            <person name="Merchant S.S."/>
            <person name="Podell S."/>
            <person name="Gaasterland T."/>
            <person name="Napoli C."/>
            <person name="Gendler K."/>
            <person name="Manuell A."/>
            <person name="Tai V."/>
            <person name="Vallon O."/>
            <person name="Piganeau G."/>
            <person name="Jancek S."/>
            <person name="Heijde M."/>
            <person name="Jabbari K."/>
            <person name="Bowler C."/>
            <person name="Lohr M."/>
            <person name="Robbens S."/>
            <person name="Werner G."/>
            <person name="Dubchak I."/>
            <person name="Pazour G.J."/>
            <person name="Ren Q."/>
            <person name="Paulsen I."/>
            <person name="Delwiche C."/>
            <person name="Schmutz J."/>
            <person name="Rokhsar D."/>
            <person name="Van de Peer Y."/>
            <person name="Moreau H."/>
            <person name="Grigoriev I.V."/>
        </authorList>
    </citation>
    <scope>NUCLEOTIDE SEQUENCE [LARGE SCALE GENOMIC DNA]</scope>
    <source>
        <strain evidence="2 3">CCE9901</strain>
    </source>
</reference>
<dbReference type="Gene3D" id="3.40.50.150">
    <property type="entry name" value="Vaccinia Virus protein VP39"/>
    <property type="match status" value="1"/>
</dbReference>
<evidence type="ECO:0000313" key="3">
    <source>
        <dbReference type="Proteomes" id="UP000001568"/>
    </source>
</evidence>
<dbReference type="eggNOG" id="KOG4174">
    <property type="taxonomic scope" value="Eukaryota"/>
</dbReference>
<dbReference type="KEGG" id="olu:OSTLU_32711"/>
<dbReference type="OMA" id="FPIEWTR"/>
<dbReference type="InterPro" id="IPR029063">
    <property type="entry name" value="SAM-dependent_MTases_sf"/>
</dbReference>
<evidence type="ECO:0000259" key="1">
    <source>
        <dbReference type="SMART" id="SM00896"/>
    </source>
</evidence>
<proteinExistence type="predicted"/>
<dbReference type="PANTHER" id="PTHR11538">
    <property type="entry name" value="PHENYLALANYL-TRNA SYNTHETASE"/>
    <property type="match status" value="1"/>
</dbReference>
<dbReference type="InterPro" id="IPR005121">
    <property type="entry name" value="Fdx_antiC-bd"/>
</dbReference>
<dbReference type="Pfam" id="PF10354">
    <property type="entry name" value="BMT5-like"/>
    <property type="match status" value="1"/>
</dbReference>
<dbReference type="AlphaFoldDB" id="A4S0E1"/>
<dbReference type="SUPFAM" id="SSF53335">
    <property type="entry name" value="S-adenosyl-L-methionine-dependent methyltransferases"/>
    <property type="match status" value="1"/>
</dbReference>
<protein>
    <recommendedName>
        <fullName evidence="1">FDX-ACB domain-containing protein</fullName>
    </recommendedName>
</protein>
<organism evidence="2 3">
    <name type="scientific">Ostreococcus lucimarinus (strain CCE9901)</name>
    <dbReference type="NCBI Taxonomy" id="436017"/>
    <lineage>
        <taxon>Eukaryota</taxon>
        <taxon>Viridiplantae</taxon>
        <taxon>Chlorophyta</taxon>
        <taxon>Mamiellophyceae</taxon>
        <taxon>Mamiellales</taxon>
        <taxon>Bathycoccaceae</taxon>
        <taxon>Ostreococcus</taxon>
    </lineage>
</organism>
<evidence type="ECO:0000313" key="2">
    <source>
        <dbReference type="EMBL" id="ABO97022.1"/>
    </source>
</evidence>
<accession>A4S0E1</accession>
<dbReference type="GO" id="GO:0005737">
    <property type="term" value="C:cytoplasm"/>
    <property type="evidence" value="ECO:0007669"/>
    <property type="project" value="TreeGrafter"/>
</dbReference>
<dbReference type="OrthoDB" id="498773at2759"/>
<dbReference type="GO" id="GO:0070475">
    <property type="term" value="P:rRNA base methylation"/>
    <property type="evidence" value="ECO:0007669"/>
    <property type="project" value="InterPro"/>
</dbReference>
<dbReference type="RefSeq" id="XP_001418729.1">
    <property type="nucleotide sequence ID" value="XM_001418692.1"/>
</dbReference>
<dbReference type="SMART" id="SM00896">
    <property type="entry name" value="FDX-ACB"/>
    <property type="match status" value="1"/>
</dbReference>
<dbReference type="STRING" id="436017.A4S0E1"/>
<keyword evidence="3" id="KW-1185">Reference proteome</keyword>
<feature type="domain" description="FDX-ACB" evidence="1">
    <location>
        <begin position="270"/>
        <end position="357"/>
    </location>
</feature>
<dbReference type="GO" id="GO:0070042">
    <property type="term" value="F:rRNA (uridine-N3-)-methyltransferase activity"/>
    <property type="evidence" value="ECO:0007669"/>
    <property type="project" value="InterPro"/>
</dbReference>
<dbReference type="Gene3D" id="3.30.70.380">
    <property type="entry name" value="Ferrodoxin-fold anticodon-binding domain"/>
    <property type="match status" value="1"/>
</dbReference>
<dbReference type="Proteomes" id="UP000001568">
    <property type="component" value="Chromosome 7"/>
</dbReference>
<dbReference type="InterPro" id="IPR036690">
    <property type="entry name" value="Fdx_antiC-bd_sf"/>
</dbReference>
<gene>
    <name evidence="2" type="ORF">OSTLU_32711</name>
</gene>
<name>A4S0E1_OSTLU</name>
<dbReference type="HOGENOM" id="CLU_762045_0_0_1"/>
<dbReference type="InterPro" id="IPR019446">
    <property type="entry name" value="BMT5-like"/>
</dbReference>
<dbReference type="GeneID" id="5002937"/>
<dbReference type="EMBL" id="CP000587">
    <property type="protein sequence ID" value="ABO97022.1"/>
    <property type="molecule type" value="Genomic_DNA"/>
</dbReference>
<dbReference type="Gramene" id="ABO97022">
    <property type="protein sequence ID" value="ABO97022"/>
    <property type="gene ID" value="OSTLU_32711"/>
</dbReference>
<sequence length="362" mass="39547">MATRVIAPGGARIYARRARIALVARGRGIARCAAVEDESALSASASPEACARRVRDGDATLICGEGDFSFALAFATAASANARIVATSLAAREEVVEAWRGGDNVDALRKRPNCRVEHGVDATTLSTTFAKETFDRVLFNFPHIPGKAKMDRNRELLAAYLREALRVAPNGFVECALAPGQGGTLVDGENRREYGNSWQCYTHGAENGALLVEAVRFEDAAWRARGYESRGHWRGLRAERGFLTEGGVVHVFCAESRARELGLECDHCVPFTRDVSVWASAADDDSALTVRRAFERACGDFDARVSSVERIDEWRDDSGRTSETFRVEYASRTMALTRARVNAWNDAARNALGDRLRGVAPT</sequence>
<dbReference type="PANTHER" id="PTHR11538:SF26">
    <property type="entry name" value="FERREDOXIN-FOLD ANTICODON-BINDING DOMAIN-CONTAINING PROTEIN 1"/>
    <property type="match status" value="1"/>
</dbReference>